<evidence type="ECO:0000313" key="3">
    <source>
        <dbReference type="Proteomes" id="UP001162156"/>
    </source>
</evidence>
<comment type="caution">
    <text evidence="2">The sequence shown here is derived from an EMBL/GenBank/DDBJ whole genome shotgun (WGS) entry which is preliminary data.</text>
</comment>
<sequence length="79" mass="8735">MKDVVKEKMAAKAKQEEECEKESKGKIPKVIGETSDVKVNGVSNLRKICKQQSVDSGNEASSEDSNDSNKYKGKLIIYL</sequence>
<keyword evidence="3" id="KW-1185">Reference proteome</keyword>
<feature type="region of interest" description="Disordered" evidence="1">
    <location>
        <begin position="51"/>
        <end position="79"/>
    </location>
</feature>
<accession>A0AAV8YR93</accession>
<reference evidence="2" key="1">
    <citation type="journal article" date="2023" name="Insect Mol. Biol.">
        <title>Genome sequencing provides insights into the evolution of gene families encoding plant cell wall-degrading enzymes in longhorned beetles.</title>
        <authorList>
            <person name="Shin N.R."/>
            <person name="Okamura Y."/>
            <person name="Kirsch R."/>
            <person name="Pauchet Y."/>
        </authorList>
    </citation>
    <scope>NUCLEOTIDE SEQUENCE</scope>
    <source>
        <strain evidence="2">RBIC_L_NR</strain>
    </source>
</reference>
<evidence type="ECO:0000313" key="2">
    <source>
        <dbReference type="EMBL" id="KAJ8953973.1"/>
    </source>
</evidence>
<feature type="region of interest" description="Disordered" evidence="1">
    <location>
        <begin position="1"/>
        <end position="25"/>
    </location>
</feature>
<protein>
    <submittedName>
        <fullName evidence="2">Uncharacterized protein</fullName>
    </submittedName>
</protein>
<dbReference type="EMBL" id="JANEYF010001942">
    <property type="protein sequence ID" value="KAJ8953973.1"/>
    <property type="molecule type" value="Genomic_DNA"/>
</dbReference>
<evidence type="ECO:0000256" key="1">
    <source>
        <dbReference type="SAM" id="MobiDB-lite"/>
    </source>
</evidence>
<gene>
    <name evidence="2" type="ORF">NQ314_007166</name>
</gene>
<dbReference type="AlphaFoldDB" id="A0AAV8YR93"/>
<proteinExistence type="predicted"/>
<name>A0AAV8YR93_9CUCU</name>
<dbReference type="Proteomes" id="UP001162156">
    <property type="component" value="Unassembled WGS sequence"/>
</dbReference>
<organism evidence="2 3">
    <name type="scientific">Rhamnusium bicolor</name>
    <dbReference type="NCBI Taxonomy" id="1586634"/>
    <lineage>
        <taxon>Eukaryota</taxon>
        <taxon>Metazoa</taxon>
        <taxon>Ecdysozoa</taxon>
        <taxon>Arthropoda</taxon>
        <taxon>Hexapoda</taxon>
        <taxon>Insecta</taxon>
        <taxon>Pterygota</taxon>
        <taxon>Neoptera</taxon>
        <taxon>Endopterygota</taxon>
        <taxon>Coleoptera</taxon>
        <taxon>Polyphaga</taxon>
        <taxon>Cucujiformia</taxon>
        <taxon>Chrysomeloidea</taxon>
        <taxon>Cerambycidae</taxon>
        <taxon>Lepturinae</taxon>
        <taxon>Rhagiini</taxon>
        <taxon>Rhamnusium</taxon>
    </lineage>
</organism>